<reference evidence="2 3" key="1">
    <citation type="submission" date="2019-02" db="EMBL/GenBank/DDBJ databases">
        <title>Deep-cultivation of Planctomycetes and their phenomic and genomic characterization uncovers novel biology.</title>
        <authorList>
            <person name="Wiegand S."/>
            <person name="Jogler M."/>
            <person name="Boedeker C."/>
            <person name="Pinto D."/>
            <person name="Vollmers J."/>
            <person name="Rivas-Marin E."/>
            <person name="Kohn T."/>
            <person name="Peeters S.H."/>
            <person name="Heuer A."/>
            <person name="Rast P."/>
            <person name="Oberbeckmann S."/>
            <person name="Bunk B."/>
            <person name="Jeske O."/>
            <person name="Meyerdierks A."/>
            <person name="Storesund J.E."/>
            <person name="Kallscheuer N."/>
            <person name="Luecker S."/>
            <person name="Lage O.M."/>
            <person name="Pohl T."/>
            <person name="Merkel B.J."/>
            <person name="Hornburger P."/>
            <person name="Mueller R.-W."/>
            <person name="Bruemmer F."/>
            <person name="Labrenz M."/>
            <person name="Spormann A.M."/>
            <person name="Op Den Camp H."/>
            <person name="Overmann J."/>
            <person name="Amann R."/>
            <person name="Jetten M.S.M."/>
            <person name="Mascher T."/>
            <person name="Medema M.H."/>
            <person name="Devos D.P."/>
            <person name="Kaster A.-K."/>
            <person name="Ovreas L."/>
            <person name="Rohde M."/>
            <person name="Galperin M.Y."/>
            <person name="Jogler C."/>
        </authorList>
    </citation>
    <scope>NUCLEOTIDE SEQUENCE [LARGE SCALE GENOMIC DNA]</scope>
    <source>
        <strain evidence="2 3">Enr8</strain>
    </source>
</reference>
<dbReference type="Proteomes" id="UP000318878">
    <property type="component" value="Unassembled WGS sequence"/>
</dbReference>
<dbReference type="RefSeq" id="WP_146435665.1">
    <property type="nucleotide sequence ID" value="NZ_SJPF01000005.1"/>
</dbReference>
<keyword evidence="1" id="KW-0732">Signal</keyword>
<keyword evidence="3" id="KW-1185">Reference proteome</keyword>
<feature type="chain" id="PRO_5023042776" evidence="1">
    <location>
        <begin position="21"/>
        <end position="202"/>
    </location>
</feature>
<evidence type="ECO:0000256" key="1">
    <source>
        <dbReference type="SAM" id="SignalP"/>
    </source>
</evidence>
<proteinExistence type="predicted"/>
<comment type="caution">
    <text evidence="2">The sequence shown here is derived from an EMBL/GenBank/DDBJ whole genome shotgun (WGS) entry which is preliminary data.</text>
</comment>
<protein>
    <submittedName>
        <fullName evidence="2">Uncharacterized protein</fullName>
    </submittedName>
</protein>
<gene>
    <name evidence="2" type="ORF">Enr8_43890</name>
</gene>
<evidence type="ECO:0000313" key="3">
    <source>
        <dbReference type="Proteomes" id="UP000318878"/>
    </source>
</evidence>
<feature type="signal peptide" evidence="1">
    <location>
        <begin position="1"/>
        <end position="20"/>
    </location>
</feature>
<evidence type="ECO:0000313" key="2">
    <source>
        <dbReference type="EMBL" id="TWT30863.1"/>
    </source>
</evidence>
<dbReference type="AlphaFoldDB" id="A0A5C5UYX0"/>
<sequence precursor="true">MNPLVLTPLALGAAGIAAQAASKISSANFGQLLSLGDKSADVADQSDESAANDASALDALFASSGQLDGSLDQLSASTESLVKEIETAIRQLLQDEGINPSSQFQWTINEQGEIEVDGAGTADDEIARLINGDAALANKIRQAAANRSLLEAAADHQDFSAAYDQNAQQSIDAYQSLFQGNTPAGRPQFTFRADSGLTLDLA</sequence>
<accession>A0A5C5UYX0</accession>
<organism evidence="2 3">
    <name type="scientific">Blastopirellula retiformator</name>
    <dbReference type="NCBI Taxonomy" id="2527970"/>
    <lineage>
        <taxon>Bacteria</taxon>
        <taxon>Pseudomonadati</taxon>
        <taxon>Planctomycetota</taxon>
        <taxon>Planctomycetia</taxon>
        <taxon>Pirellulales</taxon>
        <taxon>Pirellulaceae</taxon>
        <taxon>Blastopirellula</taxon>
    </lineage>
</organism>
<name>A0A5C5UYX0_9BACT</name>
<dbReference type="OrthoDB" id="279520at2"/>
<dbReference type="EMBL" id="SJPF01000005">
    <property type="protein sequence ID" value="TWT30863.1"/>
    <property type="molecule type" value="Genomic_DNA"/>
</dbReference>